<dbReference type="EMBL" id="CAMAPF010001031">
    <property type="protein sequence ID" value="CAH9141540.1"/>
    <property type="molecule type" value="Genomic_DNA"/>
</dbReference>
<dbReference type="GO" id="GO:0009639">
    <property type="term" value="P:response to red or far red light"/>
    <property type="evidence" value="ECO:0007669"/>
    <property type="project" value="InterPro"/>
</dbReference>
<evidence type="ECO:0000313" key="4">
    <source>
        <dbReference type="Proteomes" id="UP001152523"/>
    </source>
</evidence>
<dbReference type="InterPro" id="IPR040225">
    <property type="entry name" value="GIL1-like"/>
</dbReference>
<name>A0AAV0G0R2_9ASTE</name>
<dbReference type="Proteomes" id="UP001152523">
    <property type="component" value="Unassembled WGS sequence"/>
</dbReference>
<dbReference type="Pfam" id="PF24994">
    <property type="entry name" value="GIL1_IRKI_C"/>
    <property type="match status" value="1"/>
</dbReference>
<sequence length="449" mass="50116">MGMESIRPSPAPNRTLLARTFRKLIHLKTSSSSSAKNAFCLLIPQEKFKCCELLGTEEIEECKESSRNKAVLEALVAKLFATISSLKAAYAELQLSQFPNYNHEAVQAADQAVVGELKLLSDLKHGYLNNQAGSSPPHVTLMLSEIQEQQCVMKTYEITMKKMQGEIERKGALVSSIRKDLEGIRAGNKSLERMLSASGSSSILDAVKFSDSVNPKDFVTALHYAMRSVRNFVKHLIRDMERASWDIDAAAAAAIHGGVSFGRKSHRAFAFESFVCREMFDGFDVPCFSAGQRQQGEFFFDQFKKLKQEVNHYPPSYSPLGRFLKTKYLLLVHPKMEFSFSGNLAQRKMVNAGEFPDTDFFKAFAEMGRRIWLLHCLAFSCGEEQQVSIFQVRRRARFSEVYMESVTGGEICSGVAAFTVVPGFHVGRSVVQSQVYLYPLRTPGAAAGN</sequence>
<evidence type="ECO:0000259" key="2">
    <source>
        <dbReference type="Pfam" id="PF24994"/>
    </source>
</evidence>
<dbReference type="Pfam" id="PF04859">
    <property type="entry name" value="DUF641"/>
    <property type="match status" value="1"/>
</dbReference>
<dbReference type="InterPro" id="IPR056813">
    <property type="entry name" value="GIL1_IRKI_C"/>
</dbReference>
<keyword evidence="4" id="KW-1185">Reference proteome</keyword>
<feature type="domain" description="DUF641" evidence="1">
    <location>
        <begin position="68"/>
        <end position="193"/>
    </location>
</feature>
<feature type="domain" description="GIL1/IRKI C-terminal" evidence="2">
    <location>
        <begin position="389"/>
        <end position="436"/>
    </location>
</feature>
<evidence type="ECO:0000313" key="3">
    <source>
        <dbReference type="EMBL" id="CAH9141540.1"/>
    </source>
</evidence>
<comment type="caution">
    <text evidence="3">The sequence shown here is derived from an EMBL/GenBank/DDBJ whole genome shotgun (WGS) entry which is preliminary data.</text>
</comment>
<reference evidence="3" key="1">
    <citation type="submission" date="2022-07" db="EMBL/GenBank/DDBJ databases">
        <authorList>
            <person name="Macas J."/>
            <person name="Novak P."/>
            <person name="Neumann P."/>
        </authorList>
    </citation>
    <scope>NUCLEOTIDE SEQUENCE</scope>
</reference>
<evidence type="ECO:0008006" key="5">
    <source>
        <dbReference type="Google" id="ProtNLM"/>
    </source>
</evidence>
<evidence type="ECO:0000259" key="1">
    <source>
        <dbReference type="Pfam" id="PF04859"/>
    </source>
</evidence>
<proteinExistence type="predicted"/>
<dbReference type="InterPro" id="IPR006943">
    <property type="entry name" value="DUF641_pln"/>
</dbReference>
<dbReference type="PANTHER" id="PTHR31161">
    <property type="entry name" value="PROTEIN GRAVITROPIC IN THE LIGHT 1"/>
    <property type="match status" value="1"/>
</dbReference>
<dbReference type="GO" id="GO:0009959">
    <property type="term" value="P:negative gravitropism"/>
    <property type="evidence" value="ECO:0007669"/>
    <property type="project" value="InterPro"/>
</dbReference>
<organism evidence="3 4">
    <name type="scientific">Cuscuta epithymum</name>
    <dbReference type="NCBI Taxonomy" id="186058"/>
    <lineage>
        <taxon>Eukaryota</taxon>
        <taxon>Viridiplantae</taxon>
        <taxon>Streptophyta</taxon>
        <taxon>Embryophyta</taxon>
        <taxon>Tracheophyta</taxon>
        <taxon>Spermatophyta</taxon>
        <taxon>Magnoliopsida</taxon>
        <taxon>eudicotyledons</taxon>
        <taxon>Gunneridae</taxon>
        <taxon>Pentapetalae</taxon>
        <taxon>asterids</taxon>
        <taxon>lamiids</taxon>
        <taxon>Solanales</taxon>
        <taxon>Convolvulaceae</taxon>
        <taxon>Cuscuteae</taxon>
        <taxon>Cuscuta</taxon>
        <taxon>Cuscuta subgen. Cuscuta</taxon>
    </lineage>
</organism>
<gene>
    <name evidence="3" type="ORF">CEPIT_LOCUS39208</name>
</gene>
<accession>A0AAV0G0R2</accession>
<dbReference type="AlphaFoldDB" id="A0AAV0G0R2"/>
<protein>
    <recommendedName>
        <fullName evidence="5">DUF641 domain-containing protein</fullName>
    </recommendedName>
</protein>